<proteinExistence type="predicted"/>
<keyword evidence="6" id="KW-0067">ATP-binding</keyword>
<dbReference type="GO" id="GO:0005524">
    <property type="term" value="F:ATP binding"/>
    <property type="evidence" value="ECO:0007669"/>
    <property type="project" value="UniProtKB-KW"/>
</dbReference>
<keyword evidence="5" id="KW-0547">Nucleotide-binding</keyword>
<sequence length="272" mass="28956">MTTDASVGVNTTTSLAARDLTLAYGEHPVVRALTLELPAARVTAIVGPNGCGKSTVIRGLGRLLRPRTGQVLLGGQNIRTMSGRVLARRIGLLPQQPVAPEGLTVADLVARGRFPHLGLFNRPGAADLEIVTESLEATGTADLAGRRLDELSGGQRQRVWIAMVLAQQTDVLLLDEPTTFLDIAHQIEVLDLLSRLNRERGTTVVMVLHELNLAARYADHLIVMNGGRAVEQGPPSSVLTEDVVHSAFGLRAMVVPDPATGGPMVVPRKSTS</sequence>
<reference evidence="11 12" key="1">
    <citation type="journal article" date="2012" name="Stand. Genomic Sci.">
        <title>Genome sequence of the ocean sediment bacterium Saccharomonospora marina type strain (XMU15(T)).</title>
        <authorList>
            <person name="Klenk H.P."/>
            <person name="Lu M."/>
            <person name="Lucas S."/>
            <person name="Lapidus A."/>
            <person name="Copeland A."/>
            <person name="Pitluck S."/>
            <person name="Goodwin L.A."/>
            <person name="Han C."/>
            <person name="Tapia R."/>
            <person name="Brambilla E.M."/>
            <person name="Potter G."/>
            <person name="Land M."/>
            <person name="Ivanova N."/>
            <person name="Rohde M."/>
            <person name="Goker M."/>
            <person name="Detter J.C."/>
            <person name="Li W.J."/>
            <person name="Kyrpides N.C."/>
            <person name="Woyke T."/>
        </authorList>
    </citation>
    <scope>NUCLEOTIDE SEQUENCE [LARGE SCALE GENOMIC DNA]</scope>
    <source>
        <strain evidence="11 12">XMU15</strain>
    </source>
</reference>
<evidence type="ECO:0000313" key="12">
    <source>
        <dbReference type="Proteomes" id="UP000004926"/>
    </source>
</evidence>
<keyword evidence="8" id="KW-0406">Ion transport</keyword>
<keyword evidence="4" id="KW-0410">Iron transport</keyword>
<dbReference type="HOGENOM" id="CLU_000604_1_11_11"/>
<evidence type="ECO:0000256" key="1">
    <source>
        <dbReference type="ARBA" id="ARBA00004202"/>
    </source>
</evidence>
<dbReference type="RefSeq" id="WP_009156956.1">
    <property type="nucleotide sequence ID" value="NZ_CM001439.1"/>
</dbReference>
<keyword evidence="3" id="KW-1003">Cell membrane</keyword>
<keyword evidence="2" id="KW-0813">Transport</keyword>
<evidence type="ECO:0000259" key="10">
    <source>
        <dbReference type="PROSITE" id="PS50893"/>
    </source>
</evidence>
<dbReference type="Proteomes" id="UP000004926">
    <property type="component" value="Chromosome"/>
</dbReference>
<dbReference type="GO" id="GO:0016887">
    <property type="term" value="F:ATP hydrolysis activity"/>
    <property type="evidence" value="ECO:0007669"/>
    <property type="project" value="InterPro"/>
</dbReference>
<dbReference type="SUPFAM" id="SSF52540">
    <property type="entry name" value="P-loop containing nucleoside triphosphate hydrolases"/>
    <property type="match status" value="1"/>
</dbReference>
<evidence type="ECO:0000256" key="7">
    <source>
        <dbReference type="ARBA" id="ARBA00023004"/>
    </source>
</evidence>
<evidence type="ECO:0000256" key="9">
    <source>
        <dbReference type="ARBA" id="ARBA00023136"/>
    </source>
</evidence>
<dbReference type="FunFam" id="3.40.50.300:FF:000134">
    <property type="entry name" value="Iron-enterobactin ABC transporter ATP-binding protein"/>
    <property type="match status" value="1"/>
</dbReference>
<feature type="domain" description="ABC transporter" evidence="10">
    <location>
        <begin position="15"/>
        <end position="251"/>
    </location>
</feature>
<evidence type="ECO:0000256" key="6">
    <source>
        <dbReference type="ARBA" id="ARBA00022840"/>
    </source>
</evidence>
<organism evidence="11 12">
    <name type="scientific">Saccharomonospora marina XMU15</name>
    <dbReference type="NCBI Taxonomy" id="882083"/>
    <lineage>
        <taxon>Bacteria</taxon>
        <taxon>Bacillati</taxon>
        <taxon>Actinomycetota</taxon>
        <taxon>Actinomycetes</taxon>
        <taxon>Pseudonocardiales</taxon>
        <taxon>Pseudonocardiaceae</taxon>
        <taxon>Saccharomonospora</taxon>
    </lineage>
</organism>
<dbReference type="PANTHER" id="PTHR42771">
    <property type="entry name" value="IRON(3+)-HYDROXAMATE IMPORT ATP-BINDING PROTEIN FHUC"/>
    <property type="match status" value="1"/>
</dbReference>
<name>H5X849_9PSEU</name>
<dbReference type="InterPro" id="IPR027417">
    <property type="entry name" value="P-loop_NTPase"/>
</dbReference>
<evidence type="ECO:0000256" key="2">
    <source>
        <dbReference type="ARBA" id="ARBA00022448"/>
    </source>
</evidence>
<dbReference type="GO" id="GO:0005886">
    <property type="term" value="C:plasma membrane"/>
    <property type="evidence" value="ECO:0007669"/>
    <property type="project" value="UniProtKB-SubCell"/>
</dbReference>
<evidence type="ECO:0000256" key="4">
    <source>
        <dbReference type="ARBA" id="ARBA00022496"/>
    </source>
</evidence>
<evidence type="ECO:0000256" key="8">
    <source>
        <dbReference type="ARBA" id="ARBA00023065"/>
    </source>
</evidence>
<evidence type="ECO:0000313" key="11">
    <source>
        <dbReference type="EMBL" id="EHR53581.1"/>
    </source>
</evidence>
<dbReference type="AlphaFoldDB" id="H5X849"/>
<protein>
    <submittedName>
        <fullName evidence="11">ABC-type cobalamin/Fe3+-siderophore transport system, ATPase component</fullName>
    </submittedName>
</protein>
<dbReference type="eggNOG" id="COG1120">
    <property type="taxonomic scope" value="Bacteria"/>
</dbReference>
<keyword evidence="12" id="KW-1185">Reference proteome</keyword>
<dbReference type="STRING" id="882083.SacmaDRAFT_5465"/>
<comment type="subcellular location">
    <subcellularLocation>
        <location evidence="1">Cell membrane</location>
        <topology evidence="1">Peripheral membrane protein</topology>
    </subcellularLocation>
</comment>
<keyword evidence="7" id="KW-0408">Iron</keyword>
<dbReference type="CDD" id="cd03214">
    <property type="entry name" value="ABC_Iron-Siderophores_B12_Hemin"/>
    <property type="match status" value="1"/>
</dbReference>
<dbReference type="GO" id="GO:0006826">
    <property type="term" value="P:iron ion transport"/>
    <property type="evidence" value="ECO:0007669"/>
    <property type="project" value="UniProtKB-KW"/>
</dbReference>
<gene>
    <name evidence="11" type="ORF">SacmaDRAFT_5465</name>
</gene>
<keyword evidence="9" id="KW-0472">Membrane</keyword>
<dbReference type="EMBL" id="CM001439">
    <property type="protein sequence ID" value="EHR53581.1"/>
    <property type="molecule type" value="Genomic_DNA"/>
</dbReference>
<dbReference type="SMART" id="SM00382">
    <property type="entry name" value="AAA"/>
    <property type="match status" value="1"/>
</dbReference>
<dbReference type="InterPro" id="IPR003439">
    <property type="entry name" value="ABC_transporter-like_ATP-bd"/>
</dbReference>
<dbReference type="PROSITE" id="PS00211">
    <property type="entry name" value="ABC_TRANSPORTER_1"/>
    <property type="match status" value="1"/>
</dbReference>
<dbReference type="Pfam" id="PF00005">
    <property type="entry name" value="ABC_tran"/>
    <property type="match status" value="1"/>
</dbReference>
<accession>H5X849</accession>
<dbReference type="PROSITE" id="PS50893">
    <property type="entry name" value="ABC_TRANSPORTER_2"/>
    <property type="match status" value="1"/>
</dbReference>
<dbReference type="Gene3D" id="3.40.50.300">
    <property type="entry name" value="P-loop containing nucleotide triphosphate hydrolases"/>
    <property type="match status" value="1"/>
</dbReference>
<dbReference type="InterPro" id="IPR003593">
    <property type="entry name" value="AAA+_ATPase"/>
</dbReference>
<dbReference type="InterPro" id="IPR051535">
    <property type="entry name" value="Siderophore_ABC-ATPase"/>
</dbReference>
<dbReference type="PANTHER" id="PTHR42771:SF2">
    <property type="entry name" value="IRON(3+)-HYDROXAMATE IMPORT ATP-BINDING PROTEIN FHUC"/>
    <property type="match status" value="1"/>
</dbReference>
<evidence type="ECO:0000256" key="5">
    <source>
        <dbReference type="ARBA" id="ARBA00022741"/>
    </source>
</evidence>
<dbReference type="InterPro" id="IPR017871">
    <property type="entry name" value="ABC_transporter-like_CS"/>
</dbReference>
<evidence type="ECO:0000256" key="3">
    <source>
        <dbReference type="ARBA" id="ARBA00022475"/>
    </source>
</evidence>